<keyword evidence="3" id="KW-1185">Reference proteome</keyword>
<accession>A0ABS5TMJ0</accession>
<dbReference type="InterPro" id="IPR013520">
    <property type="entry name" value="Ribonucl_H"/>
</dbReference>
<evidence type="ECO:0000259" key="1">
    <source>
        <dbReference type="Pfam" id="PF00929"/>
    </source>
</evidence>
<name>A0ABS5TMJ0_9ACTN</name>
<feature type="domain" description="Exonuclease" evidence="1">
    <location>
        <begin position="6"/>
        <end position="108"/>
    </location>
</feature>
<comment type="caution">
    <text evidence="2">The sequence shown here is derived from an EMBL/GenBank/DDBJ whole genome shotgun (WGS) entry which is preliminary data.</text>
</comment>
<dbReference type="InterPro" id="IPR012337">
    <property type="entry name" value="RNaseH-like_sf"/>
</dbReference>
<sequence>MNSPIVLVDCETTGLDRFYDHAWEFAAIRVDPDGHTAEYQTFISDHLPDRIDLLPPEFRADYEARYDAAAARNWDEFPEWSAPIFSGKPVLMACNPTFDVGHIAKMFSTRDTRYRYDEGRWSTRRAALPWHYRPVCVEALAVGYLAGRASRGDLDAGLNLPDFPWDSSAVSRAIGVDPDAFDRHTALGDCRWALAQYRAVMGS</sequence>
<dbReference type="InterPro" id="IPR036397">
    <property type="entry name" value="RNaseH_sf"/>
</dbReference>
<gene>
    <name evidence="2" type="ORF">KIH74_25485</name>
</gene>
<dbReference type="Proteomes" id="UP001197247">
    <property type="component" value="Unassembled WGS sequence"/>
</dbReference>
<dbReference type="SUPFAM" id="SSF53098">
    <property type="entry name" value="Ribonuclease H-like"/>
    <property type="match status" value="1"/>
</dbReference>
<evidence type="ECO:0000313" key="3">
    <source>
        <dbReference type="Proteomes" id="UP001197247"/>
    </source>
</evidence>
<protein>
    <recommendedName>
        <fullName evidence="1">Exonuclease domain-containing protein</fullName>
    </recommendedName>
</protein>
<organism evidence="2 3">
    <name type="scientific">Kineosporia corallincola</name>
    <dbReference type="NCBI Taxonomy" id="2835133"/>
    <lineage>
        <taxon>Bacteria</taxon>
        <taxon>Bacillati</taxon>
        <taxon>Actinomycetota</taxon>
        <taxon>Actinomycetes</taxon>
        <taxon>Kineosporiales</taxon>
        <taxon>Kineosporiaceae</taxon>
        <taxon>Kineosporia</taxon>
    </lineage>
</organism>
<proteinExistence type="predicted"/>
<evidence type="ECO:0000313" key="2">
    <source>
        <dbReference type="EMBL" id="MBT0772323.1"/>
    </source>
</evidence>
<dbReference type="EMBL" id="JAHBAY010000012">
    <property type="protein sequence ID" value="MBT0772323.1"/>
    <property type="molecule type" value="Genomic_DNA"/>
</dbReference>
<reference evidence="2 3" key="1">
    <citation type="submission" date="2021-05" db="EMBL/GenBank/DDBJ databases">
        <title>Kineosporia and Streptomyces sp. nov. two new marine actinobacteria isolated from Coral.</title>
        <authorList>
            <person name="Buangrab K."/>
            <person name="Sutthacheep M."/>
            <person name="Yeemin T."/>
            <person name="Harunari E."/>
            <person name="Igarashi Y."/>
            <person name="Kanchanasin P."/>
            <person name="Tanasupawat S."/>
            <person name="Phongsopitanun W."/>
        </authorList>
    </citation>
    <scope>NUCLEOTIDE SEQUENCE [LARGE SCALE GENOMIC DNA]</scope>
    <source>
        <strain evidence="2 3">J2-2</strain>
    </source>
</reference>
<dbReference type="RefSeq" id="WP_214158781.1">
    <property type="nucleotide sequence ID" value="NZ_JAHBAY010000012.1"/>
</dbReference>
<dbReference type="Gene3D" id="3.30.420.10">
    <property type="entry name" value="Ribonuclease H-like superfamily/Ribonuclease H"/>
    <property type="match status" value="1"/>
</dbReference>
<dbReference type="Pfam" id="PF00929">
    <property type="entry name" value="RNase_T"/>
    <property type="match status" value="1"/>
</dbReference>